<dbReference type="Pfam" id="PF09771">
    <property type="entry name" value="Tmemb_18A"/>
    <property type="match status" value="1"/>
</dbReference>
<accession>A0ABN7TAU4</accession>
<evidence type="ECO:0000313" key="13">
    <source>
        <dbReference type="EMBL" id="CAG5112475.1"/>
    </source>
</evidence>
<keyword evidence="14" id="KW-1185">Reference proteome</keyword>
<dbReference type="InterPro" id="IPR019168">
    <property type="entry name" value="NEP1-R1"/>
</dbReference>
<feature type="transmembrane region" description="Helical" evidence="12">
    <location>
        <begin position="72"/>
        <end position="92"/>
    </location>
</feature>
<gene>
    <name evidence="13" type="ORF">OKIOD_LOCUS15454</name>
</gene>
<evidence type="ECO:0000256" key="7">
    <source>
        <dbReference type="ARBA" id="ARBA00022989"/>
    </source>
</evidence>
<evidence type="ECO:0000256" key="1">
    <source>
        <dbReference type="ARBA" id="ARBA00004232"/>
    </source>
</evidence>
<dbReference type="Proteomes" id="UP001158576">
    <property type="component" value="Chromosome 2"/>
</dbReference>
<evidence type="ECO:0000256" key="8">
    <source>
        <dbReference type="ARBA" id="ARBA00023098"/>
    </source>
</evidence>
<dbReference type="PANTHER" id="PTHR20996:SF1">
    <property type="entry name" value="NUCLEAR ENVELOPE PHOSPHATASE-REGULATORY SUBUNIT 1"/>
    <property type="match status" value="1"/>
</dbReference>
<keyword evidence="10" id="KW-0539">Nucleus</keyword>
<evidence type="ECO:0000256" key="2">
    <source>
        <dbReference type="ARBA" id="ARBA00004496"/>
    </source>
</evidence>
<keyword evidence="6 12" id="KW-0812">Transmembrane</keyword>
<comment type="similarity">
    <text evidence="3">Belongs to the CNEP1R1 family.</text>
</comment>
<keyword evidence="8" id="KW-0443">Lipid metabolism</keyword>
<dbReference type="PANTHER" id="PTHR20996">
    <property type="entry name" value="NUCLEAR ENVELOPE PHOSPHATASE-REGULATORY SUBUNIT 1"/>
    <property type="match status" value="1"/>
</dbReference>
<evidence type="ECO:0000256" key="6">
    <source>
        <dbReference type="ARBA" id="ARBA00022692"/>
    </source>
</evidence>
<evidence type="ECO:0000256" key="9">
    <source>
        <dbReference type="ARBA" id="ARBA00023136"/>
    </source>
</evidence>
<protein>
    <recommendedName>
        <fullName evidence="4">Nuclear envelope phosphatase-regulatory subunit 1</fullName>
    </recommendedName>
    <alternativeName>
        <fullName evidence="11">Transmembrane protein 188</fullName>
    </alternativeName>
</protein>
<comment type="subcellular location">
    <subcellularLocation>
        <location evidence="2">Cytoplasm</location>
    </subcellularLocation>
    <subcellularLocation>
        <location evidence="1">Nucleus membrane</location>
        <topology evidence="1">Multi-pass membrane protein</topology>
    </subcellularLocation>
</comment>
<evidence type="ECO:0000256" key="5">
    <source>
        <dbReference type="ARBA" id="ARBA00022490"/>
    </source>
</evidence>
<reference evidence="13 14" key="1">
    <citation type="submission" date="2021-04" db="EMBL/GenBank/DDBJ databases">
        <authorList>
            <person name="Bliznina A."/>
        </authorList>
    </citation>
    <scope>NUCLEOTIDE SEQUENCE [LARGE SCALE GENOMIC DNA]</scope>
</reference>
<name>A0ABN7TAU4_OIKDI</name>
<feature type="transmembrane region" description="Helical" evidence="12">
    <location>
        <begin position="35"/>
        <end position="52"/>
    </location>
</feature>
<sequence length="123" mass="13961">MLVDPDTQDDDIKAFEARLQKSIDNLRPYAARWRLFLMLVSILTVLCAYLWLTDPDTVNTSLYTSLRAHPVFFFSSLTLIVLFTIGVHKRVVAPSILVQRLRICLADFGFSITENGTLINKGN</sequence>
<evidence type="ECO:0000256" key="10">
    <source>
        <dbReference type="ARBA" id="ARBA00023242"/>
    </source>
</evidence>
<evidence type="ECO:0000256" key="12">
    <source>
        <dbReference type="SAM" id="Phobius"/>
    </source>
</evidence>
<evidence type="ECO:0000256" key="4">
    <source>
        <dbReference type="ARBA" id="ARBA00021024"/>
    </source>
</evidence>
<organism evidence="13 14">
    <name type="scientific">Oikopleura dioica</name>
    <name type="common">Tunicate</name>
    <dbReference type="NCBI Taxonomy" id="34765"/>
    <lineage>
        <taxon>Eukaryota</taxon>
        <taxon>Metazoa</taxon>
        <taxon>Chordata</taxon>
        <taxon>Tunicata</taxon>
        <taxon>Appendicularia</taxon>
        <taxon>Copelata</taxon>
        <taxon>Oikopleuridae</taxon>
        <taxon>Oikopleura</taxon>
    </lineage>
</organism>
<evidence type="ECO:0000313" key="14">
    <source>
        <dbReference type="Proteomes" id="UP001158576"/>
    </source>
</evidence>
<proteinExistence type="inferred from homology"/>
<evidence type="ECO:0000256" key="3">
    <source>
        <dbReference type="ARBA" id="ARBA00010998"/>
    </source>
</evidence>
<keyword evidence="9 12" id="KW-0472">Membrane</keyword>
<keyword evidence="7 12" id="KW-1133">Transmembrane helix</keyword>
<dbReference type="EMBL" id="OU015567">
    <property type="protein sequence ID" value="CAG5112475.1"/>
    <property type="molecule type" value="Genomic_DNA"/>
</dbReference>
<keyword evidence="5" id="KW-0963">Cytoplasm</keyword>
<evidence type="ECO:0000256" key="11">
    <source>
        <dbReference type="ARBA" id="ARBA00030458"/>
    </source>
</evidence>